<comment type="caution">
    <text evidence="2">The sequence shown here is derived from an EMBL/GenBank/DDBJ whole genome shotgun (WGS) entry which is preliminary data.</text>
</comment>
<sequence length="238" mass="25960">MPFFAVLNQQKGAPNANEIAGRGSAKGENSVRVNRSVQSNGDERMEMVGMAEIRYEQKQQVAGGGLCCCCIPCCFFNESSHEEPPKIFKFFMSKKKTPQQPPAEVVQPQNSIPSTNQLPPVSVHQLRSVPSPKALPVENYTLNATFTKEEARGYAKMTFKKSKKRAAQTKQPKLVSSSSQLSETSESEFGDRSTVSAFTAASIRTPQSMASRVGPSKSKHEMDSPSPSNPTSKGSAYF</sequence>
<evidence type="ECO:0000313" key="3">
    <source>
        <dbReference type="Proteomes" id="UP001620626"/>
    </source>
</evidence>
<organism evidence="2 3">
    <name type="scientific">Heterodera trifolii</name>
    <dbReference type="NCBI Taxonomy" id="157864"/>
    <lineage>
        <taxon>Eukaryota</taxon>
        <taxon>Metazoa</taxon>
        <taxon>Ecdysozoa</taxon>
        <taxon>Nematoda</taxon>
        <taxon>Chromadorea</taxon>
        <taxon>Rhabditida</taxon>
        <taxon>Tylenchina</taxon>
        <taxon>Tylenchomorpha</taxon>
        <taxon>Tylenchoidea</taxon>
        <taxon>Heteroderidae</taxon>
        <taxon>Heteroderinae</taxon>
        <taxon>Heterodera</taxon>
    </lineage>
</organism>
<evidence type="ECO:0000256" key="1">
    <source>
        <dbReference type="SAM" id="MobiDB-lite"/>
    </source>
</evidence>
<feature type="compositionally biased region" description="Polar residues" evidence="1">
    <location>
        <begin position="110"/>
        <end position="119"/>
    </location>
</feature>
<protein>
    <submittedName>
        <fullName evidence="2">Uncharacterized protein</fullName>
    </submittedName>
</protein>
<feature type="region of interest" description="Disordered" evidence="1">
    <location>
        <begin position="15"/>
        <end position="35"/>
    </location>
</feature>
<reference evidence="2 3" key="1">
    <citation type="submission" date="2024-10" db="EMBL/GenBank/DDBJ databases">
        <authorList>
            <person name="Kim D."/>
        </authorList>
    </citation>
    <scope>NUCLEOTIDE SEQUENCE [LARGE SCALE GENOMIC DNA]</scope>
    <source>
        <strain evidence="2">BH-2024</strain>
    </source>
</reference>
<dbReference type="AlphaFoldDB" id="A0ABD2J8M7"/>
<dbReference type="Proteomes" id="UP001620626">
    <property type="component" value="Unassembled WGS sequence"/>
</dbReference>
<feature type="compositionally biased region" description="Polar residues" evidence="1">
    <location>
        <begin position="225"/>
        <end position="238"/>
    </location>
</feature>
<name>A0ABD2J8M7_9BILA</name>
<feature type="compositionally biased region" description="Polar residues" evidence="1">
    <location>
        <begin position="193"/>
        <end position="210"/>
    </location>
</feature>
<gene>
    <name evidence="2" type="ORF">niasHT_021810</name>
</gene>
<accession>A0ABD2J8M7</accession>
<proteinExistence type="predicted"/>
<feature type="region of interest" description="Disordered" evidence="1">
    <location>
        <begin position="100"/>
        <end position="119"/>
    </location>
</feature>
<dbReference type="EMBL" id="JBICBT010001026">
    <property type="protein sequence ID" value="KAL3086946.1"/>
    <property type="molecule type" value="Genomic_DNA"/>
</dbReference>
<feature type="region of interest" description="Disordered" evidence="1">
    <location>
        <begin position="159"/>
        <end position="238"/>
    </location>
</feature>
<evidence type="ECO:0000313" key="2">
    <source>
        <dbReference type="EMBL" id="KAL3086946.1"/>
    </source>
</evidence>
<keyword evidence="3" id="KW-1185">Reference proteome</keyword>